<organism evidence="2 3">
    <name type="scientific">Liparis tanakae</name>
    <name type="common">Tanaka's snailfish</name>
    <dbReference type="NCBI Taxonomy" id="230148"/>
    <lineage>
        <taxon>Eukaryota</taxon>
        <taxon>Metazoa</taxon>
        <taxon>Chordata</taxon>
        <taxon>Craniata</taxon>
        <taxon>Vertebrata</taxon>
        <taxon>Euteleostomi</taxon>
        <taxon>Actinopterygii</taxon>
        <taxon>Neopterygii</taxon>
        <taxon>Teleostei</taxon>
        <taxon>Neoteleostei</taxon>
        <taxon>Acanthomorphata</taxon>
        <taxon>Eupercaria</taxon>
        <taxon>Perciformes</taxon>
        <taxon>Cottioidei</taxon>
        <taxon>Cottales</taxon>
        <taxon>Liparidae</taxon>
        <taxon>Liparis</taxon>
    </lineage>
</organism>
<sequence length="86" mass="9365">MGDVSMTSSTPCGRGGAVHTLHADWKPNRKHTCFSPPRKVASVQRLNNEKSLEAIQRQSRKISSPRGTRPVWNGAVGTATQKQGQP</sequence>
<dbReference type="AlphaFoldDB" id="A0A4Z2FTR3"/>
<protein>
    <submittedName>
        <fullName evidence="2">Uncharacterized protein</fullName>
    </submittedName>
</protein>
<reference evidence="2 3" key="1">
    <citation type="submission" date="2019-03" db="EMBL/GenBank/DDBJ databases">
        <title>First draft genome of Liparis tanakae, snailfish: a comprehensive survey of snailfish specific genes.</title>
        <authorList>
            <person name="Kim W."/>
            <person name="Song I."/>
            <person name="Jeong J.-H."/>
            <person name="Kim D."/>
            <person name="Kim S."/>
            <person name="Ryu S."/>
            <person name="Song J.Y."/>
            <person name="Lee S.K."/>
        </authorList>
    </citation>
    <scope>NUCLEOTIDE SEQUENCE [LARGE SCALE GENOMIC DNA]</scope>
    <source>
        <tissue evidence="2">Muscle</tissue>
    </source>
</reference>
<evidence type="ECO:0000313" key="3">
    <source>
        <dbReference type="Proteomes" id="UP000314294"/>
    </source>
</evidence>
<keyword evidence="3" id="KW-1185">Reference proteome</keyword>
<feature type="region of interest" description="Disordered" evidence="1">
    <location>
        <begin position="45"/>
        <end position="86"/>
    </location>
</feature>
<gene>
    <name evidence="2" type="ORF">EYF80_045600</name>
</gene>
<evidence type="ECO:0000313" key="2">
    <source>
        <dbReference type="EMBL" id="TNN44225.1"/>
    </source>
</evidence>
<name>A0A4Z2FTR3_9TELE</name>
<proteinExistence type="predicted"/>
<dbReference type="EMBL" id="SRLO01000917">
    <property type="protein sequence ID" value="TNN44225.1"/>
    <property type="molecule type" value="Genomic_DNA"/>
</dbReference>
<dbReference type="Proteomes" id="UP000314294">
    <property type="component" value="Unassembled WGS sequence"/>
</dbReference>
<comment type="caution">
    <text evidence="2">The sequence shown here is derived from an EMBL/GenBank/DDBJ whole genome shotgun (WGS) entry which is preliminary data.</text>
</comment>
<accession>A0A4Z2FTR3</accession>
<evidence type="ECO:0000256" key="1">
    <source>
        <dbReference type="SAM" id="MobiDB-lite"/>
    </source>
</evidence>